<evidence type="ECO:0000256" key="1">
    <source>
        <dbReference type="SAM" id="Phobius"/>
    </source>
</evidence>
<keyword evidence="1" id="KW-0812">Transmembrane</keyword>
<reference evidence="2 3" key="1">
    <citation type="submission" date="2019-02" db="EMBL/GenBank/DDBJ databases">
        <title>Deep-cultivation of Planctomycetes and their phenomic and genomic characterization uncovers novel biology.</title>
        <authorList>
            <person name="Wiegand S."/>
            <person name="Jogler M."/>
            <person name="Boedeker C."/>
            <person name="Pinto D."/>
            <person name="Vollmers J."/>
            <person name="Rivas-Marin E."/>
            <person name="Kohn T."/>
            <person name="Peeters S.H."/>
            <person name="Heuer A."/>
            <person name="Rast P."/>
            <person name="Oberbeckmann S."/>
            <person name="Bunk B."/>
            <person name="Jeske O."/>
            <person name="Meyerdierks A."/>
            <person name="Storesund J.E."/>
            <person name="Kallscheuer N."/>
            <person name="Luecker S."/>
            <person name="Lage O.M."/>
            <person name="Pohl T."/>
            <person name="Merkel B.J."/>
            <person name="Hornburger P."/>
            <person name="Mueller R.-W."/>
            <person name="Bruemmer F."/>
            <person name="Labrenz M."/>
            <person name="Spormann A.M."/>
            <person name="Op den Camp H."/>
            <person name="Overmann J."/>
            <person name="Amann R."/>
            <person name="Jetten M.S.M."/>
            <person name="Mascher T."/>
            <person name="Medema M.H."/>
            <person name="Devos D.P."/>
            <person name="Kaster A.-K."/>
            <person name="Ovreas L."/>
            <person name="Rohde M."/>
            <person name="Galperin M.Y."/>
            <person name="Jogler C."/>
        </authorList>
    </citation>
    <scope>NUCLEOTIDE SEQUENCE [LARGE SCALE GENOMIC DNA]</scope>
    <source>
        <strain evidence="2 3">Pan216</strain>
    </source>
</reference>
<feature type="transmembrane region" description="Helical" evidence="1">
    <location>
        <begin position="6"/>
        <end position="27"/>
    </location>
</feature>
<proteinExistence type="predicted"/>
<organism evidence="2 3">
    <name type="scientific">Kolteria novifilia</name>
    <dbReference type="NCBI Taxonomy" id="2527975"/>
    <lineage>
        <taxon>Bacteria</taxon>
        <taxon>Pseudomonadati</taxon>
        <taxon>Planctomycetota</taxon>
        <taxon>Planctomycetia</taxon>
        <taxon>Kolteriales</taxon>
        <taxon>Kolteriaceae</taxon>
        <taxon>Kolteria</taxon>
    </lineage>
</organism>
<name>A0A518BDD6_9BACT</name>
<accession>A0A518BDD6</accession>
<gene>
    <name evidence="2" type="ORF">Pan216_57970</name>
</gene>
<keyword evidence="1" id="KW-0472">Membrane</keyword>
<protein>
    <submittedName>
        <fullName evidence="2">Uncharacterized protein</fullName>
    </submittedName>
</protein>
<keyword evidence="3" id="KW-1185">Reference proteome</keyword>
<evidence type="ECO:0000313" key="2">
    <source>
        <dbReference type="EMBL" id="QDU64903.1"/>
    </source>
</evidence>
<dbReference type="AlphaFoldDB" id="A0A518BDD6"/>
<keyword evidence="1" id="KW-1133">Transmembrane helix</keyword>
<dbReference type="Proteomes" id="UP000317093">
    <property type="component" value="Chromosome"/>
</dbReference>
<evidence type="ECO:0000313" key="3">
    <source>
        <dbReference type="Proteomes" id="UP000317093"/>
    </source>
</evidence>
<dbReference type="KEGG" id="knv:Pan216_57970"/>
<sequence length="32" mass="3669">MLMTVAANVPSRLGLGFLMLPLVWLIYQHKRV</sequence>
<dbReference type="EMBL" id="CP036279">
    <property type="protein sequence ID" value="QDU64903.1"/>
    <property type="molecule type" value="Genomic_DNA"/>
</dbReference>